<dbReference type="PROSITE" id="PS50089">
    <property type="entry name" value="ZF_RING_2"/>
    <property type="match status" value="1"/>
</dbReference>
<reference evidence="6" key="1">
    <citation type="submission" date="2023-10" db="EMBL/GenBank/DDBJ databases">
        <authorList>
            <person name="Chen Y."/>
            <person name="Shah S."/>
            <person name="Dougan E. K."/>
            <person name="Thang M."/>
            <person name="Chan C."/>
        </authorList>
    </citation>
    <scope>NUCLEOTIDE SEQUENCE [LARGE SCALE GENOMIC DNA]</scope>
</reference>
<feature type="domain" description="RING-type" evidence="5">
    <location>
        <begin position="104"/>
        <end position="145"/>
    </location>
</feature>
<dbReference type="SMART" id="SM00184">
    <property type="entry name" value="RING"/>
    <property type="match status" value="1"/>
</dbReference>
<dbReference type="InterPro" id="IPR011016">
    <property type="entry name" value="Znf_RING-CH"/>
</dbReference>
<dbReference type="PANTHER" id="PTHR45931:SF3">
    <property type="entry name" value="RING ZINC FINGER-CONTAINING PROTEIN"/>
    <property type="match status" value="1"/>
</dbReference>
<evidence type="ECO:0000256" key="2">
    <source>
        <dbReference type="ARBA" id="ARBA00022771"/>
    </source>
</evidence>
<name>A0ABN9X3B7_9DINO</name>
<dbReference type="InterPro" id="IPR013083">
    <property type="entry name" value="Znf_RING/FYVE/PHD"/>
</dbReference>
<dbReference type="EMBL" id="CAUYUJ010019582">
    <property type="protein sequence ID" value="CAK0892230.1"/>
    <property type="molecule type" value="Genomic_DNA"/>
</dbReference>
<dbReference type="SMART" id="SM00744">
    <property type="entry name" value="RINGv"/>
    <property type="match status" value="1"/>
</dbReference>
<evidence type="ECO:0000256" key="3">
    <source>
        <dbReference type="ARBA" id="ARBA00022833"/>
    </source>
</evidence>
<proteinExistence type="predicted"/>
<evidence type="ECO:0000313" key="6">
    <source>
        <dbReference type="EMBL" id="CAK0892230.1"/>
    </source>
</evidence>
<keyword evidence="2 4" id="KW-0863">Zinc-finger</keyword>
<sequence>MGPLLRQAVLRCEGAVLLGEPLGALRECQQYRAGARRRSRALHDLAVDADLGWRDASEADADDDGAWGDLDVAVSSHGLGEDDVNALPSRALTSPADTAGLSLCVVCQEGFEVQERILELGCSHVFHQACLEQWLVVTARCPTCKCSVEPPRRPE</sequence>
<evidence type="ECO:0000313" key="7">
    <source>
        <dbReference type="Proteomes" id="UP001189429"/>
    </source>
</evidence>
<dbReference type="Proteomes" id="UP001189429">
    <property type="component" value="Unassembled WGS sequence"/>
</dbReference>
<comment type="caution">
    <text evidence="6">The sequence shown here is derived from an EMBL/GenBank/DDBJ whole genome shotgun (WGS) entry which is preliminary data.</text>
</comment>
<accession>A0ABN9X3B7</accession>
<dbReference type="Pfam" id="PF13639">
    <property type="entry name" value="zf-RING_2"/>
    <property type="match status" value="1"/>
</dbReference>
<evidence type="ECO:0000256" key="4">
    <source>
        <dbReference type="PROSITE-ProRule" id="PRU00175"/>
    </source>
</evidence>
<evidence type="ECO:0000256" key="1">
    <source>
        <dbReference type="ARBA" id="ARBA00022723"/>
    </source>
</evidence>
<evidence type="ECO:0000259" key="5">
    <source>
        <dbReference type="PROSITE" id="PS50089"/>
    </source>
</evidence>
<organism evidence="6 7">
    <name type="scientific">Prorocentrum cordatum</name>
    <dbReference type="NCBI Taxonomy" id="2364126"/>
    <lineage>
        <taxon>Eukaryota</taxon>
        <taxon>Sar</taxon>
        <taxon>Alveolata</taxon>
        <taxon>Dinophyceae</taxon>
        <taxon>Prorocentrales</taxon>
        <taxon>Prorocentraceae</taxon>
        <taxon>Prorocentrum</taxon>
    </lineage>
</organism>
<dbReference type="Gene3D" id="3.30.40.10">
    <property type="entry name" value="Zinc/RING finger domain, C3HC4 (zinc finger)"/>
    <property type="match status" value="1"/>
</dbReference>
<dbReference type="InterPro" id="IPR051834">
    <property type="entry name" value="RING_finger_E3_ligase"/>
</dbReference>
<keyword evidence="1" id="KW-0479">Metal-binding</keyword>
<dbReference type="PANTHER" id="PTHR45931">
    <property type="entry name" value="SI:CH211-59O9.10"/>
    <property type="match status" value="1"/>
</dbReference>
<protein>
    <recommendedName>
        <fullName evidence="5">RING-type domain-containing protein</fullName>
    </recommendedName>
</protein>
<keyword evidence="3" id="KW-0862">Zinc</keyword>
<dbReference type="SUPFAM" id="SSF57850">
    <property type="entry name" value="RING/U-box"/>
    <property type="match status" value="1"/>
</dbReference>
<dbReference type="InterPro" id="IPR001841">
    <property type="entry name" value="Znf_RING"/>
</dbReference>
<gene>
    <name evidence="6" type="ORF">PCOR1329_LOCUS71947</name>
</gene>
<keyword evidence="7" id="KW-1185">Reference proteome</keyword>